<reference evidence="1" key="1">
    <citation type="journal article" date="2015" name="Genome Biol. Evol.">
        <title>Organellar Genomes of White Spruce (Picea glauca): Assembly and Annotation.</title>
        <authorList>
            <person name="Jackman S.D."/>
            <person name="Warren R.L."/>
            <person name="Gibb E.A."/>
            <person name="Vandervalk B.P."/>
            <person name="Mohamadi H."/>
            <person name="Chu J."/>
            <person name="Raymond A."/>
            <person name="Pleasance S."/>
            <person name="Coope R."/>
            <person name="Wildung M.R."/>
            <person name="Ritland C.E."/>
            <person name="Bousquet J."/>
            <person name="Jones S.J."/>
            <person name="Bohlmann J."/>
            <person name="Birol I."/>
        </authorList>
    </citation>
    <scope>NUCLEOTIDE SEQUENCE [LARGE SCALE GENOMIC DNA]</scope>
    <source>
        <tissue evidence="1">Flushing bud</tissue>
    </source>
</reference>
<evidence type="ECO:0000313" key="1">
    <source>
        <dbReference type="EMBL" id="KUM50628.1"/>
    </source>
</evidence>
<dbReference type="AlphaFoldDB" id="A0A117NIX3"/>
<dbReference type="EMBL" id="LKAM01000001">
    <property type="protein sequence ID" value="KUM50628.1"/>
    <property type="molecule type" value="Genomic_DNA"/>
</dbReference>
<proteinExistence type="predicted"/>
<organism evidence="1">
    <name type="scientific">Picea glauca</name>
    <name type="common">White spruce</name>
    <name type="synonym">Pinus glauca</name>
    <dbReference type="NCBI Taxonomy" id="3330"/>
    <lineage>
        <taxon>Eukaryota</taxon>
        <taxon>Viridiplantae</taxon>
        <taxon>Streptophyta</taxon>
        <taxon>Embryophyta</taxon>
        <taxon>Tracheophyta</taxon>
        <taxon>Spermatophyta</taxon>
        <taxon>Pinopsida</taxon>
        <taxon>Pinidae</taxon>
        <taxon>Conifers I</taxon>
        <taxon>Pinales</taxon>
        <taxon>Pinaceae</taxon>
        <taxon>Picea</taxon>
    </lineage>
</organism>
<protein>
    <submittedName>
        <fullName evidence="1">Uncharacterized protein</fullName>
    </submittedName>
</protein>
<sequence length="63" mass="7296">MVSLPAYQSHYPTHPTVGLNLLLSTCELPTRGRPHLQDRYPELKTYRPMLVDFPPRHKEGNPE</sequence>
<geneLocation type="mitochondrion" evidence="1"/>
<name>A0A117NIX3_PICGL</name>
<gene>
    <name evidence="1" type="ORF">ABT39_MTgene472</name>
</gene>
<accession>A0A117NIX3</accession>
<comment type="caution">
    <text evidence="1">The sequence shown here is derived from an EMBL/GenBank/DDBJ whole genome shotgun (WGS) entry which is preliminary data.</text>
</comment>
<keyword evidence="1" id="KW-0496">Mitochondrion</keyword>